<dbReference type="InterPro" id="IPR025836">
    <property type="entry name" value="Zn_knuckle_CX2CX4HX4C"/>
</dbReference>
<proteinExistence type="predicted"/>
<reference evidence="2" key="1">
    <citation type="journal article" date="2023" name="Plant J.">
        <title>Genome sequences and population genomics provide insights into the demographic history, inbreeding, and mutation load of two 'living fossil' tree species of Dipteronia.</title>
        <authorList>
            <person name="Feng Y."/>
            <person name="Comes H.P."/>
            <person name="Chen J."/>
            <person name="Zhu S."/>
            <person name="Lu R."/>
            <person name="Zhang X."/>
            <person name="Li P."/>
            <person name="Qiu J."/>
            <person name="Olsen K.M."/>
            <person name="Qiu Y."/>
        </authorList>
    </citation>
    <scope>NUCLEOTIDE SEQUENCE</scope>
    <source>
        <strain evidence="2">KIB01</strain>
    </source>
</reference>
<evidence type="ECO:0000313" key="3">
    <source>
        <dbReference type="Proteomes" id="UP001280121"/>
    </source>
</evidence>
<name>A0AAD9U6K8_9ROSI</name>
<keyword evidence="3" id="KW-1185">Reference proteome</keyword>
<sequence>MRMKVQIDINKPLKRWLRLKLDKLDDIVVVGLKYERLLEFFYACRKIGHGIKKCMDMDAGTKALEGKIMKFGSWMRAPISDRAKGRYQHHMNESSTDRERMMEGSREEKKGHIDARFILENKFTWGITGYYEDLSPSKRCHSLYLLWHLKDVDDLLWLDNPNTSNDFLPIALCSMVYKTVAKMLTARFKSLMPGLISSHQSTFILWRLAFDYVMVAFESLYSIAQKKVGKKGLMAFKLDMTKAYDRVE</sequence>
<evidence type="ECO:0000259" key="1">
    <source>
        <dbReference type="Pfam" id="PF14392"/>
    </source>
</evidence>
<dbReference type="Proteomes" id="UP001280121">
    <property type="component" value="Unassembled WGS sequence"/>
</dbReference>
<dbReference type="Pfam" id="PF14392">
    <property type="entry name" value="zf-CCHC_4"/>
    <property type="match status" value="1"/>
</dbReference>
<evidence type="ECO:0000313" key="2">
    <source>
        <dbReference type="EMBL" id="KAK2648564.1"/>
    </source>
</evidence>
<accession>A0AAD9U6K8</accession>
<protein>
    <recommendedName>
        <fullName evidence="1">Zinc knuckle CX2CX4HX4C domain-containing protein</fullName>
    </recommendedName>
</protein>
<dbReference type="AlphaFoldDB" id="A0AAD9U6K8"/>
<organism evidence="2 3">
    <name type="scientific">Dipteronia dyeriana</name>
    <dbReference type="NCBI Taxonomy" id="168575"/>
    <lineage>
        <taxon>Eukaryota</taxon>
        <taxon>Viridiplantae</taxon>
        <taxon>Streptophyta</taxon>
        <taxon>Embryophyta</taxon>
        <taxon>Tracheophyta</taxon>
        <taxon>Spermatophyta</taxon>
        <taxon>Magnoliopsida</taxon>
        <taxon>eudicotyledons</taxon>
        <taxon>Gunneridae</taxon>
        <taxon>Pentapetalae</taxon>
        <taxon>rosids</taxon>
        <taxon>malvids</taxon>
        <taxon>Sapindales</taxon>
        <taxon>Sapindaceae</taxon>
        <taxon>Hippocastanoideae</taxon>
        <taxon>Acereae</taxon>
        <taxon>Dipteronia</taxon>
    </lineage>
</organism>
<feature type="domain" description="Zinc knuckle CX2CX4HX4C" evidence="1">
    <location>
        <begin position="7"/>
        <end position="54"/>
    </location>
</feature>
<gene>
    <name evidence="2" type="ORF">Ddye_016053</name>
</gene>
<dbReference type="EMBL" id="JANJYI010000005">
    <property type="protein sequence ID" value="KAK2648564.1"/>
    <property type="molecule type" value="Genomic_DNA"/>
</dbReference>
<comment type="caution">
    <text evidence="2">The sequence shown here is derived from an EMBL/GenBank/DDBJ whole genome shotgun (WGS) entry which is preliminary data.</text>
</comment>